<keyword evidence="3" id="KW-0411">Iron-sulfur</keyword>
<dbReference type="PANTHER" id="PTHR43578:SF3">
    <property type="entry name" value="NADH-QUINONE OXIDOREDUCTASE SUBUNIT F"/>
    <property type="match status" value="1"/>
</dbReference>
<dbReference type="GO" id="GO:0051536">
    <property type="term" value="F:iron-sulfur cluster binding"/>
    <property type="evidence" value="ECO:0007669"/>
    <property type="project" value="UniProtKB-KW"/>
</dbReference>
<evidence type="ECO:0000313" key="4">
    <source>
        <dbReference type="EMBL" id="NHC36382.1"/>
    </source>
</evidence>
<comment type="caution">
    <text evidence="4">The sequence shown here is derived from an EMBL/GenBank/DDBJ whole genome shotgun (WGS) entry which is preliminary data.</text>
</comment>
<protein>
    <submittedName>
        <fullName evidence="4">(2Fe-2S) ferredoxin domain-containing protein</fullName>
    </submittedName>
</protein>
<dbReference type="Gene3D" id="3.40.30.10">
    <property type="entry name" value="Glutaredoxin"/>
    <property type="match status" value="1"/>
</dbReference>
<dbReference type="Pfam" id="PF01257">
    <property type="entry name" value="2Fe-2S_thioredx"/>
    <property type="match status" value="1"/>
</dbReference>
<dbReference type="EMBL" id="JTJC03000004">
    <property type="protein sequence ID" value="NHC36382.1"/>
    <property type="molecule type" value="Genomic_DNA"/>
</dbReference>
<sequence>MSSRFGKEVSAFSLEGKFLRFELEDGYKRKYLQIGTLEGEYRVKLPKYLRSPMELNLNPGDIVQIFGERKFDYKKNSLKLKAERAIVIDRQPPAMTPATPVKQRTKAKASILVCQKSDCVKRGANGVCKALQASLSDRGLENEVEIKATGCLKQCKAGPNVVVMPDKTRYTRVQTKQVAELIDKHFTTDESCYNENVQQLALVGNRIFPVS</sequence>
<evidence type="ECO:0000256" key="1">
    <source>
        <dbReference type="ARBA" id="ARBA00022723"/>
    </source>
</evidence>
<dbReference type="SUPFAM" id="SSF52833">
    <property type="entry name" value="Thioredoxin-like"/>
    <property type="match status" value="1"/>
</dbReference>
<dbReference type="AlphaFoldDB" id="A0A9X5E6Z6"/>
<evidence type="ECO:0000313" key="5">
    <source>
        <dbReference type="Proteomes" id="UP000031532"/>
    </source>
</evidence>
<keyword evidence="5" id="KW-1185">Reference proteome</keyword>
<evidence type="ECO:0000256" key="2">
    <source>
        <dbReference type="ARBA" id="ARBA00023004"/>
    </source>
</evidence>
<dbReference type="RefSeq" id="WP_039716962.1">
    <property type="nucleotide sequence ID" value="NZ_JTJC03000004.1"/>
</dbReference>
<keyword evidence="1" id="KW-0479">Metal-binding</keyword>
<keyword evidence="2" id="KW-0408">Iron</keyword>
<gene>
    <name evidence="4" type="ORF">QH73_0017300</name>
</gene>
<proteinExistence type="predicted"/>
<organism evidence="4 5">
    <name type="scientific">Scytonema millei VB511283</name>
    <dbReference type="NCBI Taxonomy" id="1245923"/>
    <lineage>
        <taxon>Bacteria</taxon>
        <taxon>Bacillati</taxon>
        <taxon>Cyanobacteriota</taxon>
        <taxon>Cyanophyceae</taxon>
        <taxon>Nostocales</taxon>
        <taxon>Scytonemataceae</taxon>
        <taxon>Scytonema</taxon>
    </lineage>
</organism>
<evidence type="ECO:0000256" key="3">
    <source>
        <dbReference type="ARBA" id="ARBA00023014"/>
    </source>
</evidence>
<name>A0A9X5E6Z6_9CYAN</name>
<dbReference type="PANTHER" id="PTHR43578">
    <property type="entry name" value="NADH-QUINONE OXIDOREDUCTASE SUBUNIT F"/>
    <property type="match status" value="1"/>
</dbReference>
<dbReference type="CDD" id="cd02980">
    <property type="entry name" value="TRX_Fd_family"/>
    <property type="match status" value="1"/>
</dbReference>
<accession>A0A9X5E6Z6</accession>
<dbReference type="OrthoDB" id="465045at2"/>
<reference evidence="4 5" key="1">
    <citation type="journal article" date="2015" name="Genome Announc.">
        <title>Draft Genome Sequence of the Terrestrial Cyanobacterium Scytonema millei VB511283, Isolated from Eastern India.</title>
        <authorList>
            <person name="Sen D."/>
            <person name="Chandrababunaidu M.M."/>
            <person name="Singh D."/>
            <person name="Sanghi N."/>
            <person name="Ghorai A."/>
            <person name="Mishra G.P."/>
            <person name="Madduluri M."/>
            <person name="Adhikary S.P."/>
            <person name="Tripathy S."/>
        </authorList>
    </citation>
    <scope>NUCLEOTIDE SEQUENCE [LARGE SCALE GENOMIC DNA]</scope>
    <source>
        <strain evidence="4 5">VB511283</strain>
    </source>
</reference>
<dbReference type="InterPro" id="IPR036249">
    <property type="entry name" value="Thioredoxin-like_sf"/>
</dbReference>
<dbReference type="Proteomes" id="UP000031532">
    <property type="component" value="Unassembled WGS sequence"/>
</dbReference>
<dbReference type="GO" id="GO:0046872">
    <property type="term" value="F:metal ion binding"/>
    <property type="evidence" value="ECO:0007669"/>
    <property type="project" value="UniProtKB-KW"/>
</dbReference>